<dbReference type="RefSeq" id="WP_226762992.1">
    <property type="nucleotide sequence ID" value="NZ_JAJAWG010000001.1"/>
</dbReference>
<dbReference type="NCBIfam" id="NF009690">
    <property type="entry name" value="PRK13211.1"/>
    <property type="match status" value="1"/>
</dbReference>
<dbReference type="PANTHER" id="PTHR34823">
    <property type="entry name" value="GLCNAC-BINDING PROTEIN A"/>
    <property type="match status" value="1"/>
</dbReference>
<keyword evidence="1" id="KW-0964">Secreted</keyword>
<accession>A0ABS8BHJ1</accession>
<keyword evidence="3 4" id="KW-0732">Signal</keyword>
<evidence type="ECO:0000256" key="3">
    <source>
        <dbReference type="ARBA" id="ARBA00022729"/>
    </source>
</evidence>
<keyword evidence="9" id="KW-1185">Reference proteome</keyword>
<feature type="signal peptide" evidence="4">
    <location>
        <begin position="1"/>
        <end position="24"/>
    </location>
</feature>
<dbReference type="Pfam" id="PF18416">
    <property type="entry name" value="GbpA_2"/>
    <property type="match status" value="1"/>
</dbReference>
<evidence type="ECO:0000259" key="7">
    <source>
        <dbReference type="Pfam" id="PF21868"/>
    </source>
</evidence>
<evidence type="ECO:0000259" key="6">
    <source>
        <dbReference type="Pfam" id="PF18416"/>
    </source>
</evidence>
<dbReference type="Proteomes" id="UP001198034">
    <property type="component" value="Unassembled WGS sequence"/>
</dbReference>
<dbReference type="InterPro" id="IPR051024">
    <property type="entry name" value="GlcNAc_Chitin_IntDeg"/>
</dbReference>
<dbReference type="InterPro" id="IPR054063">
    <property type="entry name" value="GbpA_D3"/>
</dbReference>
<dbReference type="Pfam" id="PF03067">
    <property type="entry name" value="LPMO_10"/>
    <property type="match status" value="1"/>
</dbReference>
<protein>
    <submittedName>
        <fullName evidence="8">N-acetylglucosamine-binding protein GbpA</fullName>
    </submittedName>
</protein>
<dbReference type="Gene3D" id="2.60.40.2550">
    <property type="match status" value="1"/>
</dbReference>
<dbReference type="InterPro" id="IPR041029">
    <property type="entry name" value="GbpA_2"/>
</dbReference>
<proteinExistence type="predicted"/>
<evidence type="ECO:0000256" key="2">
    <source>
        <dbReference type="ARBA" id="ARBA00022669"/>
    </source>
</evidence>
<evidence type="ECO:0000256" key="1">
    <source>
        <dbReference type="ARBA" id="ARBA00022525"/>
    </source>
</evidence>
<dbReference type="Gene3D" id="2.70.50.50">
    <property type="entry name" value="chitin-binding protein cbp21"/>
    <property type="match status" value="1"/>
</dbReference>
<organism evidence="8 9">
    <name type="scientific">Deefgea salmonis</name>
    <dbReference type="NCBI Taxonomy" id="2875502"/>
    <lineage>
        <taxon>Bacteria</taxon>
        <taxon>Pseudomonadati</taxon>
        <taxon>Pseudomonadota</taxon>
        <taxon>Betaproteobacteria</taxon>
        <taxon>Neisseriales</taxon>
        <taxon>Chitinibacteraceae</taxon>
        <taxon>Deefgea</taxon>
    </lineage>
</organism>
<dbReference type="Pfam" id="PF21868">
    <property type="entry name" value="GbpA_D3"/>
    <property type="match status" value="1"/>
</dbReference>
<sequence>MTRNFTLHLLTTTCLLSASTGAFAHGYMTEPTSRGYLCKIGGNSQCGAVQWEPQSIEAPSGFPAQGPADGKIASAGHIQFSELDAQTSDRWTKRDIKAGPQNMSWFFTANHTTRNWRYYITQQDWNPNQPLTRAAFDLKPFCEVDGGMQKPNPQTSHLCTVPQRTGYQVILGVWEVGDTVNSFYNVVDVMFDDNGGQPAPDWRQGGSIHPSVDLKSGDRVMTRVFDQNGERPQLQTALTIANSTQGLRNNWAHALASKINQEQQHIRAGQKASDGQFGPVYGLNPIYLKTSSGLSRVEIQIEQKQPPLVNSVQVSNLASEYTIQDGKVSLTFNVAAQGDLNVINTVYNHGGVAQGQSEASLNNSNKTFTMALSNVKAGHHQLVVKGTPKNGGAYVQQTLDMMFNDATAGGQYDFVFPASIKSYQAGTLVKQNKNGKTYRCKPFPYSGYCSQWSTSATHYEPGVGSDWSSAWDEVK</sequence>
<gene>
    <name evidence="8" type="primary">gbpA</name>
    <name evidence="8" type="ORF">LG219_02645</name>
</gene>
<keyword evidence="2" id="KW-0147">Chitin-binding</keyword>
<name>A0ABS8BHJ1_9NEIS</name>
<feature type="domain" description="Chitin-binding type-4" evidence="5">
    <location>
        <begin position="25"/>
        <end position="189"/>
    </location>
</feature>
<comment type="caution">
    <text evidence="8">The sequence shown here is derived from an EMBL/GenBank/DDBJ whole genome shotgun (WGS) entry which is preliminary data.</text>
</comment>
<feature type="domain" description="N-acetylglucosamine binding protein A" evidence="6">
    <location>
        <begin position="202"/>
        <end position="300"/>
    </location>
</feature>
<evidence type="ECO:0000259" key="5">
    <source>
        <dbReference type="Pfam" id="PF03067"/>
    </source>
</evidence>
<dbReference type="CDD" id="cd21177">
    <property type="entry name" value="LPMO_AA10"/>
    <property type="match status" value="1"/>
</dbReference>
<evidence type="ECO:0000256" key="4">
    <source>
        <dbReference type="SAM" id="SignalP"/>
    </source>
</evidence>
<reference evidence="8 9" key="1">
    <citation type="submission" date="2021-10" db="EMBL/GenBank/DDBJ databases">
        <authorList>
            <person name="Chen M."/>
        </authorList>
    </citation>
    <scope>NUCLEOTIDE SEQUENCE [LARGE SCALE GENOMIC DNA]</scope>
    <source>
        <strain evidence="8 9">H3-26</strain>
    </source>
</reference>
<evidence type="ECO:0000313" key="9">
    <source>
        <dbReference type="Proteomes" id="UP001198034"/>
    </source>
</evidence>
<dbReference type="InterPro" id="IPR014756">
    <property type="entry name" value="Ig_E-set"/>
</dbReference>
<feature type="domain" description="GlcNAc-binding protein A third" evidence="7">
    <location>
        <begin position="311"/>
        <end position="403"/>
    </location>
</feature>
<dbReference type="PANTHER" id="PTHR34823:SF1">
    <property type="entry name" value="CHITIN-BINDING TYPE-4 DOMAIN-CONTAINING PROTEIN"/>
    <property type="match status" value="1"/>
</dbReference>
<evidence type="ECO:0000313" key="8">
    <source>
        <dbReference type="EMBL" id="MCB5195189.1"/>
    </source>
</evidence>
<dbReference type="InterPro" id="IPR004302">
    <property type="entry name" value="Cellulose/chitin-bd_N"/>
</dbReference>
<dbReference type="SUPFAM" id="SSF81296">
    <property type="entry name" value="E set domains"/>
    <property type="match status" value="1"/>
</dbReference>
<dbReference type="EMBL" id="JAJAWG010000001">
    <property type="protein sequence ID" value="MCB5195189.1"/>
    <property type="molecule type" value="Genomic_DNA"/>
</dbReference>
<dbReference type="Gene3D" id="3.30.70.2150">
    <property type="match status" value="1"/>
</dbReference>
<feature type="chain" id="PRO_5046977717" evidence="4">
    <location>
        <begin position="25"/>
        <end position="475"/>
    </location>
</feature>